<protein>
    <submittedName>
        <fullName evidence="1">Uncharacterized protein</fullName>
    </submittedName>
</protein>
<keyword evidence="2" id="KW-1185">Reference proteome</keyword>
<sequence>MGLGTLLRTVPSQDLYVEYKINWAVMGEGGGYVFLSKVPSERLASPIFPEKLSNLSDDERCARITTVTKKKDIAESL</sequence>
<proteinExistence type="predicted"/>
<reference evidence="1 2" key="1">
    <citation type="submission" date="2021-06" db="EMBL/GenBank/DDBJ databases">
        <title>Caerostris extrusa draft genome.</title>
        <authorList>
            <person name="Kono N."/>
            <person name="Arakawa K."/>
        </authorList>
    </citation>
    <scope>NUCLEOTIDE SEQUENCE [LARGE SCALE GENOMIC DNA]</scope>
</reference>
<dbReference type="EMBL" id="BPLR01013623">
    <property type="protein sequence ID" value="GIY62483.1"/>
    <property type="molecule type" value="Genomic_DNA"/>
</dbReference>
<dbReference type="Proteomes" id="UP001054945">
    <property type="component" value="Unassembled WGS sequence"/>
</dbReference>
<evidence type="ECO:0000313" key="1">
    <source>
        <dbReference type="EMBL" id="GIY62483.1"/>
    </source>
</evidence>
<name>A0AAV4UXL6_CAEEX</name>
<accession>A0AAV4UXL6</accession>
<comment type="caution">
    <text evidence="1">The sequence shown here is derived from an EMBL/GenBank/DDBJ whole genome shotgun (WGS) entry which is preliminary data.</text>
</comment>
<gene>
    <name evidence="1" type="ORF">CEXT_401071</name>
</gene>
<evidence type="ECO:0000313" key="2">
    <source>
        <dbReference type="Proteomes" id="UP001054945"/>
    </source>
</evidence>
<dbReference type="AlphaFoldDB" id="A0AAV4UXL6"/>
<organism evidence="1 2">
    <name type="scientific">Caerostris extrusa</name>
    <name type="common">Bark spider</name>
    <name type="synonym">Caerostris bankana</name>
    <dbReference type="NCBI Taxonomy" id="172846"/>
    <lineage>
        <taxon>Eukaryota</taxon>
        <taxon>Metazoa</taxon>
        <taxon>Ecdysozoa</taxon>
        <taxon>Arthropoda</taxon>
        <taxon>Chelicerata</taxon>
        <taxon>Arachnida</taxon>
        <taxon>Araneae</taxon>
        <taxon>Araneomorphae</taxon>
        <taxon>Entelegynae</taxon>
        <taxon>Araneoidea</taxon>
        <taxon>Araneidae</taxon>
        <taxon>Caerostris</taxon>
    </lineage>
</organism>